<reference evidence="6 7" key="1">
    <citation type="submission" date="2024-01" db="EMBL/GenBank/DDBJ databases">
        <title>Genome assemblies of Stephania.</title>
        <authorList>
            <person name="Yang L."/>
        </authorList>
    </citation>
    <scope>NUCLEOTIDE SEQUENCE [LARGE SCALE GENOMIC DNA]</scope>
    <source>
        <strain evidence="6">YNDBR</strain>
        <tissue evidence="6">Leaf</tissue>
    </source>
</reference>
<dbReference type="Proteomes" id="UP001420932">
    <property type="component" value="Unassembled WGS sequence"/>
</dbReference>
<dbReference type="SUPFAM" id="SSF53137">
    <property type="entry name" value="Translational machinery components"/>
    <property type="match status" value="1"/>
</dbReference>
<organism evidence="6 7">
    <name type="scientific">Stephania yunnanensis</name>
    <dbReference type="NCBI Taxonomy" id="152371"/>
    <lineage>
        <taxon>Eukaryota</taxon>
        <taxon>Viridiplantae</taxon>
        <taxon>Streptophyta</taxon>
        <taxon>Embryophyta</taxon>
        <taxon>Tracheophyta</taxon>
        <taxon>Spermatophyta</taxon>
        <taxon>Magnoliopsida</taxon>
        <taxon>Ranunculales</taxon>
        <taxon>Menispermaceae</taxon>
        <taxon>Menispermoideae</taxon>
        <taxon>Cissampelideae</taxon>
        <taxon>Stephania</taxon>
    </lineage>
</organism>
<evidence type="ECO:0000256" key="3">
    <source>
        <dbReference type="ARBA" id="ARBA00022980"/>
    </source>
</evidence>
<dbReference type="Pfam" id="PF00861">
    <property type="entry name" value="Ribosomal_L18p"/>
    <property type="match status" value="1"/>
</dbReference>
<dbReference type="GO" id="GO:0006412">
    <property type="term" value="P:translation"/>
    <property type="evidence" value="ECO:0007669"/>
    <property type="project" value="InterPro"/>
</dbReference>
<gene>
    <name evidence="6" type="ORF">Syun_028785</name>
</gene>
<dbReference type="CDD" id="cd00432">
    <property type="entry name" value="Ribosomal_L18_L5e"/>
    <property type="match status" value="1"/>
</dbReference>
<dbReference type="InterPro" id="IPR036967">
    <property type="entry name" value="Ribosomal_uS11_sf"/>
</dbReference>
<dbReference type="GO" id="GO:0003735">
    <property type="term" value="F:structural constituent of ribosome"/>
    <property type="evidence" value="ECO:0007669"/>
    <property type="project" value="InterPro"/>
</dbReference>
<evidence type="ECO:0000256" key="1">
    <source>
        <dbReference type="ARBA" id="ARBA00004173"/>
    </source>
</evidence>
<dbReference type="GO" id="GO:0005739">
    <property type="term" value="C:mitochondrion"/>
    <property type="evidence" value="ECO:0007669"/>
    <property type="project" value="UniProtKB-SubCell"/>
</dbReference>
<keyword evidence="5" id="KW-0687">Ribonucleoprotein</keyword>
<dbReference type="EMBL" id="JBBNAF010000013">
    <property type="protein sequence ID" value="KAK9086391.1"/>
    <property type="molecule type" value="Genomic_DNA"/>
</dbReference>
<evidence type="ECO:0000256" key="5">
    <source>
        <dbReference type="ARBA" id="ARBA00023274"/>
    </source>
</evidence>
<dbReference type="PANTHER" id="PTHR12899">
    <property type="entry name" value="39S RIBOSOMAL PROTEIN L18, MITOCHONDRIAL"/>
    <property type="match status" value="1"/>
</dbReference>
<dbReference type="AlphaFoldDB" id="A0AAP0E4F8"/>
<name>A0AAP0E4F8_9MAGN</name>
<dbReference type="GO" id="GO:0005840">
    <property type="term" value="C:ribosome"/>
    <property type="evidence" value="ECO:0007669"/>
    <property type="project" value="UniProtKB-KW"/>
</dbReference>
<keyword evidence="3" id="KW-0689">Ribosomal protein</keyword>
<evidence type="ECO:0000313" key="7">
    <source>
        <dbReference type="Proteomes" id="UP001420932"/>
    </source>
</evidence>
<protein>
    <recommendedName>
        <fullName evidence="8">Ribosomal protein L18</fullName>
    </recommendedName>
</protein>
<accession>A0AAP0E4F8</accession>
<dbReference type="GO" id="GO:1990904">
    <property type="term" value="C:ribonucleoprotein complex"/>
    <property type="evidence" value="ECO:0007669"/>
    <property type="project" value="UniProtKB-KW"/>
</dbReference>
<dbReference type="InterPro" id="IPR057268">
    <property type="entry name" value="Ribosomal_L18"/>
</dbReference>
<evidence type="ECO:0008006" key="8">
    <source>
        <dbReference type="Google" id="ProtNLM"/>
    </source>
</evidence>
<dbReference type="GO" id="GO:0008097">
    <property type="term" value="F:5S rRNA binding"/>
    <property type="evidence" value="ECO:0007669"/>
    <property type="project" value="TreeGrafter"/>
</dbReference>
<comment type="caution">
    <text evidence="6">The sequence shown here is derived from an EMBL/GenBank/DDBJ whole genome shotgun (WGS) entry which is preliminary data.</text>
</comment>
<dbReference type="Gene3D" id="3.30.420.80">
    <property type="entry name" value="Ribosomal protein S11"/>
    <property type="match status" value="1"/>
</dbReference>
<comment type="similarity">
    <text evidence="2">Belongs to the universal ribosomal protein uL18 family.</text>
</comment>
<evidence type="ECO:0000256" key="2">
    <source>
        <dbReference type="ARBA" id="ARBA00007116"/>
    </source>
</evidence>
<proteinExistence type="inferred from homology"/>
<evidence type="ECO:0000313" key="6">
    <source>
        <dbReference type="EMBL" id="KAK9086391.1"/>
    </source>
</evidence>
<keyword evidence="4" id="KW-0496">Mitochondrion</keyword>
<dbReference type="PANTHER" id="PTHR12899:SF6">
    <property type="entry name" value="OS01G0256600 PROTEIN"/>
    <property type="match status" value="1"/>
</dbReference>
<sequence>MVTPSLKCESITKFLKPYVLKMQVTNKYISAQVVHEPSDTMASFASSQEKSLRATIGSTSDVSAAKKIGKILGERLLIRNISAVTVALDGDQKYCGKLRFTFVEKHCWDHTSYAIF</sequence>
<comment type="subcellular location">
    <subcellularLocation>
        <location evidence="1">Mitochondrion</location>
    </subcellularLocation>
</comment>
<evidence type="ECO:0000256" key="4">
    <source>
        <dbReference type="ARBA" id="ARBA00023128"/>
    </source>
</evidence>
<dbReference type="InterPro" id="IPR005484">
    <property type="entry name" value="Ribosomal_uL18_bac/plant/anim"/>
</dbReference>
<keyword evidence="7" id="KW-1185">Reference proteome</keyword>